<accession>A0A937A101</accession>
<keyword evidence="3" id="KW-1185">Reference proteome</keyword>
<dbReference type="RefSeq" id="WP_201923633.1">
    <property type="nucleotide sequence ID" value="NZ_BAABAX010000012.1"/>
</dbReference>
<evidence type="ECO:0000256" key="1">
    <source>
        <dbReference type="SAM" id="MobiDB-lite"/>
    </source>
</evidence>
<organism evidence="2 3">
    <name type="scientific">Aquimarina mytili</name>
    <dbReference type="NCBI Taxonomy" id="874423"/>
    <lineage>
        <taxon>Bacteria</taxon>
        <taxon>Pseudomonadati</taxon>
        <taxon>Bacteroidota</taxon>
        <taxon>Flavobacteriia</taxon>
        <taxon>Flavobacteriales</taxon>
        <taxon>Flavobacteriaceae</taxon>
        <taxon>Aquimarina</taxon>
    </lineage>
</organism>
<comment type="caution">
    <text evidence="2">The sequence shown here is derived from an EMBL/GenBank/DDBJ whole genome shotgun (WGS) entry which is preliminary data.</text>
</comment>
<evidence type="ECO:0000313" key="2">
    <source>
        <dbReference type="EMBL" id="MBL0685485.1"/>
    </source>
</evidence>
<dbReference type="AlphaFoldDB" id="A0A937A101"/>
<feature type="region of interest" description="Disordered" evidence="1">
    <location>
        <begin position="22"/>
        <end position="53"/>
    </location>
</feature>
<dbReference type="EMBL" id="JAERQJ010000009">
    <property type="protein sequence ID" value="MBL0685485.1"/>
    <property type="molecule type" value="Genomic_DNA"/>
</dbReference>
<name>A0A937A101_9FLAO</name>
<dbReference type="Proteomes" id="UP000651057">
    <property type="component" value="Unassembled WGS sequence"/>
</dbReference>
<evidence type="ECO:0000313" key="3">
    <source>
        <dbReference type="Proteomes" id="UP000651057"/>
    </source>
</evidence>
<gene>
    <name evidence="2" type="ORF">JJQ60_18265</name>
</gene>
<feature type="compositionally biased region" description="Basic and acidic residues" evidence="1">
    <location>
        <begin position="25"/>
        <end position="51"/>
    </location>
</feature>
<sequence>MQNYLTFLFISVFLISCSQNTSTESKSDYGTPKEETHEHETHDDSHADTHKKPNPVFISNHVKVVHDKKQEVPDAHGGYVVVGKESVYYCHIPMFSNPNHQYQIIAEFDLGEDVQKRLVSFYEKNNEAPYFLANLSQWSKVDAESMVLADMFLNEKGEYNQDDKKELRYDIFYNNFPWVDGVEHLINDGQFMEKEKAVTQSKKAVLENLIVFHHYTLDDHAMYPPNLTYYLFGKGDEAFISHYVLKGPSFQHIVKLKEVPAGITPEELQKGMVITFPGMAMSETNYIDKAPLTEPSYDVVISGKKGLHKIDLEKHLWFIHSKELETH</sequence>
<reference evidence="2" key="1">
    <citation type="submission" date="2021-01" db="EMBL/GenBank/DDBJ databases">
        <authorList>
            <person name="Zhong Y.L."/>
        </authorList>
    </citation>
    <scope>NUCLEOTIDE SEQUENCE</scope>
    <source>
        <strain evidence="2">KCTC 23302</strain>
    </source>
</reference>
<proteinExistence type="predicted"/>
<protein>
    <submittedName>
        <fullName evidence="2">Uncharacterized protein</fullName>
    </submittedName>
</protein>